<name>A0A0M0LIE1_9BACI</name>
<comment type="caution">
    <text evidence="2">The sequence shown here is derived from an EMBL/GenBank/DDBJ whole genome shotgun (WGS) entry which is preliminary data.</text>
</comment>
<evidence type="ECO:0000313" key="3">
    <source>
        <dbReference type="Proteomes" id="UP000037558"/>
    </source>
</evidence>
<dbReference type="STRING" id="284581.AMD01_03590"/>
<reference evidence="3" key="1">
    <citation type="submission" date="2015-08" db="EMBL/GenBank/DDBJ databases">
        <title>Fjat-14210 dsm16467.</title>
        <authorList>
            <person name="Liu B."/>
            <person name="Wang J."/>
            <person name="Zhu Y."/>
            <person name="Liu G."/>
            <person name="Chen Q."/>
            <person name="Chen Z."/>
            <person name="Lan J."/>
            <person name="Che J."/>
            <person name="Ge C."/>
            <person name="Shi H."/>
            <person name="Pan Z."/>
            <person name="Liu X."/>
        </authorList>
    </citation>
    <scope>NUCLEOTIDE SEQUENCE [LARGE SCALE GENOMIC DNA]</scope>
    <source>
        <strain evidence="3">DSM 16467</strain>
    </source>
</reference>
<feature type="transmembrane region" description="Helical" evidence="1">
    <location>
        <begin position="6"/>
        <end position="24"/>
    </location>
</feature>
<feature type="transmembrane region" description="Helical" evidence="1">
    <location>
        <begin position="113"/>
        <end position="139"/>
    </location>
</feature>
<dbReference type="Proteomes" id="UP000037558">
    <property type="component" value="Unassembled WGS sequence"/>
</dbReference>
<dbReference type="OrthoDB" id="2922623at2"/>
<protein>
    <submittedName>
        <fullName evidence="2">Uncharacterized protein</fullName>
    </submittedName>
</protein>
<accession>A0A0M0LIE1</accession>
<proteinExistence type="predicted"/>
<dbReference type="PATRIC" id="fig|284581.3.peg.1015"/>
<keyword evidence="1" id="KW-1133">Transmembrane helix</keyword>
<gene>
    <name evidence="2" type="ORF">AMD01_03590</name>
</gene>
<feature type="transmembrane region" description="Helical" evidence="1">
    <location>
        <begin position="64"/>
        <end position="81"/>
    </location>
</feature>
<dbReference type="AlphaFoldDB" id="A0A0M0LIE1"/>
<dbReference type="PROSITE" id="PS51257">
    <property type="entry name" value="PROKAR_LIPOPROTEIN"/>
    <property type="match status" value="1"/>
</dbReference>
<feature type="transmembrane region" description="Helical" evidence="1">
    <location>
        <begin position="88"/>
        <end position="107"/>
    </location>
</feature>
<feature type="transmembrane region" description="Helical" evidence="1">
    <location>
        <begin position="36"/>
        <end position="58"/>
    </location>
</feature>
<dbReference type="EMBL" id="LILC01000002">
    <property type="protein sequence ID" value="KOO50829.1"/>
    <property type="molecule type" value="Genomic_DNA"/>
</dbReference>
<keyword evidence="1" id="KW-0812">Transmembrane</keyword>
<evidence type="ECO:0000313" key="2">
    <source>
        <dbReference type="EMBL" id="KOO50829.1"/>
    </source>
</evidence>
<keyword evidence="1" id="KW-0472">Membrane</keyword>
<dbReference type="RefSeq" id="WP_053400002.1">
    <property type="nucleotide sequence ID" value="NZ_LILC01000002.1"/>
</dbReference>
<sequence length="181" mass="20298">MLKQELIIVLILLSFACLINYYLAKFSTYTTRKHGRMIAALIGFTHGLFASVCLSYLWDQPYQYAASIGIIVGVGTGWYTGIYSTSTAIVNGVIAGVVGGGIGAYIMGNIHPFFAPLLYMSASIFLFVIFFLLLAYVLYKIPVDQSVFVKRIIQHPFLVGPLLVIVFYGYQWIENRWNNNK</sequence>
<keyword evidence="3" id="KW-1185">Reference proteome</keyword>
<evidence type="ECO:0000256" key="1">
    <source>
        <dbReference type="SAM" id="Phobius"/>
    </source>
</evidence>
<feature type="transmembrane region" description="Helical" evidence="1">
    <location>
        <begin position="151"/>
        <end position="173"/>
    </location>
</feature>
<organism evidence="2 3">
    <name type="scientific">Priestia koreensis</name>
    <dbReference type="NCBI Taxonomy" id="284581"/>
    <lineage>
        <taxon>Bacteria</taxon>
        <taxon>Bacillati</taxon>
        <taxon>Bacillota</taxon>
        <taxon>Bacilli</taxon>
        <taxon>Bacillales</taxon>
        <taxon>Bacillaceae</taxon>
        <taxon>Priestia</taxon>
    </lineage>
</organism>